<gene>
    <name evidence="1" type="ORF">FDO65_15170</name>
</gene>
<keyword evidence="2" id="KW-1185">Reference proteome</keyword>
<organism evidence="1 2">
    <name type="scientific">Nakamurella flava</name>
    <dbReference type="NCBI Taxonomy" id="2576308"/>
    <lineage>
        <taxon>Bacteria</taxon>
        <taxon>Bacillati</taxon>
        <taxon>Actinomycetota</taxon>
        <taxon>Actinomycetes</taxon>
        <taxon>Nakamurellales</taxon>
        <taxon>Nakamurellaceae</taxon>
        <taxon>Nakamurella</taxon>
    </lineage>
</organism>
<dbReference type="Proteomes" id="UP000306985">
    <property type="component" value="Unassembled WGS sequence"/>
</dbReference>
<reference evidence="1 2" key="1">
    <citation type="submission" date="2019-05" db="EMBL/GenBank/DDBJ databases">
        <title>Nakamurella sp. N5BH11, whole genome shotgun sequence.</title>
        <authorList>
            <person name="Tuo L."/>
        </authorList>
    </citation>
    <scope>NUCLEOTIDE SEQUENCE [LARGE SCALE GENOMIC DNA]</scope>
    <source>
        <strain evidence="1 2">N5BH11</strain>
    </source>
</reference>
<dbReference type="OrthoDB" id="3577641at2"/>
<comment type="caution">
    <text evidence="1">The sequence shown here is derived from an EMBL/GenBank/DDBJ whole genome shotgun (WGS) entry which is preliminary data.</text>
</comment>
<dbReference type="InterPro" id="IPR009282">
    <property type="entry name" value="DUF937"/>
</dbReference>
<protein>
    <submittedName>
        <fullName evidence="1">DUF937 domain-containing protein</fullName>
    </submittedName>
</protein>
<evidence type="ECO:0000313" key="1">
    <source>
        <dbReference type="EMBL" id="TKV58840.1"/>
    </source>
</evidence>
<sequence>MTAVDDLLGQLPMGELANKLGVDEATAEQAAKTALPTLLAGLQANAEDPAGAQSLESALAQHQDSSLLDGGVSLDQVDEADGEKIVGNVFGDKKSEVVNALGGLGGLGGGDGGGDGGGQSGLISKLLPMLAPIVMAYLAKQFFNKGQGGEGSADGGGLAGMLGGLLGGGSGGAGGGGLGGMLGGLLGGGGSGGAGGGLGGMLGGLLGGGKR</sequence>
<evidence type="ECO:0000313" key="2">
    <source>
        <dbReference type="Proteomes" id="UP000306985"/>
    </source>
</evidence>
<name>A0A4U6QFA9_9ACTN</name>
<dbReference type="RefSeq" id="WP_137450500.1">
    <property type="nucleotide sequence ID" value="NZ_SZZH01000003.1"/>
</dbReference>
<dbReference type="EMBL" id="SZZH01000003">
    <property type="protein sequence ID" value="TKV58840.1"/>
    <property type="molecule type" value="Genomic_DNA"/>
</dbReference>
<accession>A0A4U6QFA9</accession>
<dbReference type="Pfam" id="PF06078">
    <property type="entry name" value="DUF937"/>
    <property type="match status" value="1"/>
</dbReference>
<dbReference type="AlphaFoldDB" id="A0A4U6QFA9"/>
<proteinExistence type="predicted"/>